<dbReference type="EMBL" id="BMVN01000076">
    <property type="protein sequence ID" value="GHA71010.1"/>
    <property type="molecule type" value="Genomic_DNA"/>
</dbReference>
<keyword evidence="3" id="KW-1185">Reference proteome</keyword>
<evidence type="ECO:0000259" key="1">
    <source>
        <dbReference type="Pfam" id="PF13556"/>
    </source>
</evidence>
<evidence type="ECO:0000313" key="3">
    <source>
        <dbReference type="Proteomes" id="UP000653644"/>
    </source>
</evidence>
<dbReference type="PANTHER" id="PTHR33744">
    <property type="entry name" value="CARBOHYDRATE DIACID REGULATOR"/>
    <property type="match status" value="1"/>
</dbReference>
<comment type="caution">
    <text evidence="2">The sequence shown here is derived from an EMBL/GenBank/DDBJ whole genome shotgun (WGS) entry which is preliminary data.</text>
</comment>
<feature type="domain" description="PucR C-terminal helix-turn-helix" evidence="1">
    <location>
        <begin position="2"/>
        <end position="48"/>
    </location>
</feature>
<name>A0ABQ3DB19_9ACTN</name>
<reference evidence="3" key="1">
    <citation type="journal article" date="2019" name="Int. J. Syst. Evol. Microbiol.">
        <title>The Global Catalogue of Microorganisms (GCM) 10K type strain sequencing project: providing services to taxonomists for standard genome sequencing and annotation.</title>
        <authorList>
            <consortium name="The Broad Institute Genomics Platform"/>
            <consortium name="The Broad Institute Genome Sequencing Center for Infectious Disease"/>
            <person name="Wu L."/>
            <person name="Ma J."/>
        </authorList>
    </citation>
    <scope>NUCLEOTIDE SEQUENCE [LARGE SCALE GENOMIC DNA]</scope>
    <source>
        <strain evidence="3">JCM 4733</strain>
    </source>
</reference>
<gene>
    <name evidence="2" type="ORF">GCM10010345_87770</name>
</gene>
<evidence type="ECO:0000313" key="2">
    <source>
        <dbReference type="EMBL" id="GHA71010.1"/>
    </source>
</evidence>
<dbReference type="InterPro" id="IPR025736">
    <property type="entry name" value="PucR_C-HTH_dom"/>
</dbReference>
<dbReference type="Proteomes" id="UP000653644">
    <property type="component" value="Unassembled WGS sequence"/>
</dbReference>
<dbReference type="InterPro" id="IPR051448">
    <property type="entry name" value="CdaR-like_regulators"/>
</dbReference>
<dbReference type="Gene3D" id="1.10.10.2840">
    <property type="entry name" value="PucR C-terminal helix-turn-helix domain"/>
    <property type="match status" value="1"/>
</dbReference>
<organism evidence="2 3">
    <name type="scientific">Streptomyces canarius</name>
    <dbReference type="NCBI Taxonomy" id="285453"/>
    <lineage>
        <taxon>Bacteria</taxon>
        <taxon>Bacillati</taxon>
        <taxon>Actinomycetota</taxon>
        <taxon>Actinomycetes</taxon>
        <taxon>Kitasatosporales</taxon>
        <taxon>Streptomycetaceae</taxon>
        <taxon>Streptomyces</taxon>
    </lineage>
</organism>
<dbReference type="RefSeq" id="WP_229918010.1">
    <property type="nucleotide sequence ID" value="NZ_BMVN01000076.1"/>
</dbReference>
<protein>
    <recommendedName>
        <fullName evidence="1">PucR C-terminal helix-turn-helix domain-containing protein</fullName>
    </recommendedName>
</protein>
<dbReference type="Pfam" id="PF13556">
    <property type="entry name" value="HTH_30"/>
    <property type="match status" value="1"/>
</dbReference>
<sequence>MGGVAAEAAGRLFVHPNTVRNRLRRIEQLTGRSLSDPAVLADLGAALYALRLLPR</sequence>
<dbReference type="PANTHER" id="PTHR33744:SF1">
    <property type="entry name" value="DNA-BINDING TRANSCRIPTIONAL ACTIVATOR ADER"/>
    <property type="match status" value="1"/>
</dbReference>
<dbReference type="InterPro" id="IPR042070">
    <property type="entry name" value="PucR_C-HTH_sf"/>
</dbReference>
<proteinExistence type="predicted"/>
<accession>A0ABQ3DB19</accession>